<dbReference type="OrthoDB" id="290947at2"/>
<sequence>MPLKSLLLMIGAGWIMLGSFALGPGLIVYPLAWTAVALAFWGLHCLVGDRITGVIAKAPESSDSDSQHAAGGASTGATA</sequence>
<comment type="caution">
    <text evidence="3">The sequence shown here is derived from an EMBL/GenBank/DDBJ whole genome shotgun (WGS) entry which is preliminary data.</text>
</comment>
<gene>
    <name evidence="3" type="ORF">C5Y93_18345</name>
</gene>
<protein>
    <submittedName>
        <fullName evidence="3">Uncharacterized protein</fullName>
    </submittedName>
</protein>
<feature type="compositionally biased region" description="Low complexity" evidence="1">
    <location>
        <begin position="69"/>
        <end position="79"/>
    </location>
</feature>
<evidence type="ECO:0000313" key="3">
    <source>
        <dbReference type="EMBL" id="PQO44724.1"/>
    </source>
</evidence>
<dbReference type="AlphaFoldDB" id="A0A2S8GL26"/>
<keyword evidence="2" id="KW-0812">Transmembrane</keyword>
<evidence type="ECO:0000313" key="4">
    <source>
        <dbReference type="Proteomes" id="UP000237819"/>
    </source>
</evidence>
<name>A0A2S8GL26_9BACT</name>
<feature type="region of interest" description="Disordered" evidence="1">
    <location>
        <begin position="59"/>
        <end position="79"/>
    </location>
</feature>
<dbReference type="RefSeq" id="WP_105336898.1">
    <property type="nucleotide sequence ID" value="NZ_PUHZ01000018.1"/>
</dbReference>
<keyword evidence="2" id="KW-0472">Membrane</keyword>
<proteinExistence type="predicted"/>
<evidence type="ECO:0000256" key="2">
    <source>
        <dbReference type="SAM" id="Phobius"/>
    </source>
</evidence>
<evidence type="ECO:0000256" key="1">
    <source>
        <dbReference type="SAM" id="MobiDB-lite"/>
    </source>
</evidence>
<dbReference type="Proteomes" id="UP000237819">
    <property type="component" value="Unassembled WGS sequence"/>
</dbReference>
<organism evidence="3 4">
    <name type="scientific">Blastopirellula marina</name>
    <dbReference type="NCBI Taxonomy" id="124"/>
    <lineage>
        <taxon>Bacteria</taxon>
        <taxon>Pseudomonadati</taxon>
        <taxon>Planctomycetota</taxon>
        <taxon>Planctomycetia</taxon>
        <taxon>Pirellulales</taxon>
        <taxon>Pirellulaceae</taxon>
        <taxon>Blastopirellula</taxon>
    </lineage>
</organism>
<feature type="transmembrane region" description="Helical" evidence="2">
    <location>
        <begin position="31"/>
        <end position="47"/>
    </location>
</feature>
<accession>A0A2S8GL26</accession>
<keyword evidence="2" id="KW-1133">Transmembrane helix</keyword>
<dbReference type="EMBL" id="PUHZ01000018">
    <property type="protein sequence ID" value="PQO44724.1"/>
    <property type="molecule type" value="Genomic_DNA"/>
</dbReference>
<reference evidence="3 4" key="1">
    <citation type="submission" date="2018-02" db="EMBL/GenBank/DDBJ databases">
        <title>Comparative genomes isolates from brazilian mangrove.</title>
        <authorList>
            <person name="Araujo J.E."/>
            <person name="Taketani R.G."/>
            <person name="Silva M.C.P."/>
            <person name="Loureco M.V."/>
            <person name="Andreote F.D."/>
        </authorList>
    </citation>
    <scope>NUCLEOTIDE SEQUENCE [LARGE SCALE GENOMIC DNA]</scope>
    <source>
        <strain evidence="3 4">Nap-Phe MGV</strain>
    </source>
</reference>